<proteinExistence type="predicted"/>
<name>A0ABV8QSE5_9BACT</name>
<sequence length="380" mass="42260">MLCNSFKRFFILQFTFVLFVLQLHAQTNVGIKNYEPSVYAGIEVGSKGVKLSIIEMGKNATSNGSFKSVKDTSINSDFISFTPASFTATVDGLTALYNMAVNTYNIPTNKIYTVVSSGVKGQAAKENNLAAITKLSDSFRAKINEPNRVVDVIDIKDEAILSHIGIVPESRRYSTFLIDIGSGNTKGGYFRNGNTNEMKLFTLNWGTKTVANATEKRLEDDKSIPNYKKQLMRVLAGEPNNEIIYAVNESDAYNMNDYFAFSGGIAWSVATLMYPELIDNSVVPVTYNDLVKFNETLSTNFNSLSAENLLKNTPTKNLMRIAEVERVHKVFDQKSLMAGAALLQNIIRQFEGTMEKKQFFLVKNGQVGWISAYVNKSVHP</sequence>
<dbReference type="EMBL" id="JBHSCZ010000002">
    <property type="protein sequence ID" value="MFC4263180.1"/>
    <property type="molecule type" value="Genomic_DNA"/>
</dbReference>
<evidence type="ECO:0000313" key="3">
    <source>
        <dbReference type="Proteomes" id="UP001595907"/>
    </source>
</evidence>
<keyword evidence="1" id="KW-0732">Signal</keyword>
<evidence type="ECO:0000256" key="1">
    <source>
        <dbReference type="SAM" id="SignalP"/>
    </source>
</evidence>
<accession>A0ABV8QSE5</accession>
<dbReference type="RefSeq" id="WP_379709400.1">
    <property type="nucleotide sequence ID" value="NZ_JBHSCZ010000002.1"/>
</dbReference>
<evidence type="ECO:0000313" key="2">
    <source>
        <dbReference type="EMBL" id="MFC4263180.1"/>
    </source>
</evidence>
<dbReference type="Proteomes" id="UP001595907">
    <property type="component" value="Unassembled WGS sequence"/>
</dbReference>
<keyword evidence="3" id="KW-1185">Reference proteome</keyword>
<protein>
    <recommendedName>
        <fullName evidence="4">Ppx/GppA phosphatase family protein</fullName>
    </recommendedName>
</protein>
<evidence type="ECO:0008006" key="4">
    <source>
        <dbReference type="Google" id="ProtNLM"/>
    </source>
</evidence>
<comment type="caution">
    <text evidence="2">The sequence shown here is derived from an EMBL/GenBank/DDBJ whole genome shotgun (WGS) entry which is preliminary data.</text>
</comment>
<reference evidence="3" key="1">
    <citation type="journal article" date="2019" name="Int. J. Syst. Evol. Microbiol.">
        <title>The Global Catalogue of Microorganisms (GCM) 10K type strain sequencing project: providing services to taxonomists for standard genome sequencing and annotation.</title>
        <authorList>
            <consortium name="The Broad Institute Genomics Platform"/>
            <consortium name="The Broad Institute Genome Sequencing Center for Infectious Disease"/>
            <person name="Wu L."/>
            <person name="Ma J."/>
        </authorList>
    </citation>
    <scope>NUCLEOTIDE SEQUENCE [LARGE SCALE GENOMIC DNA]</scope>
    <source>
        <strain evidence="3">CECT 8289</strain>
    </source>
</reference>
<organism evidence="2 3">
    <name type="scientific">Ferruginibacter yonginensis</name>
    <dbReference type="NCBI Taxonomy" id="1310416"/>
    <lineage>
        <taxon>Bacteria</taxon>
        <taxon>Pseudomonadati</taxon>
        <taxon>Bacteroidota</taxon>
        <taxon>Chitinophagia</taxon>
        <taxon>Chitinophagales</taxon>
        <taxon>Chitinophagaceae</taxon>
        <taxon>Ferruginibacter</taxon>
    </lineage>
</organism>
<feature type="signal peptide" evidence="1">
    <location>
        <begin position="1"/>
        <end position="25"/>
    </location>
</feature>
<feature type="chain" id="PRO_5047185255" description="Ppx/GppA phosphatase family protein" evidence="1">
    <location>
        <begin position="26"/>
        <end position="380"/>
    </location>
</feature>
<gene>
    <name evidence="2" type="ORF">ACFOWM_09850</name>
</gene>